<dbReference type="OrthoDB" id="1523022at2"/>
<feature type="transmembrane region" description="Helical" evidence="1">
    <location>
        <begin position="21"/>
        <end position="40"/>
    </location>
</feature>
<evidence type="ECO:0000313" key="4">
    <source>
        <dbReference type="Proteomes" id="UP000441354"/>
    </source>
</evidence>
<dbReference type="Proteomes" id="UP000441354">
    <property type="component" value="Unassembled WGS sequence"/>
</dbReference>
<dbReference type="GO" id="GO:0080120">
    <property type="term" value="P:CAAX-box protein maturation"/>
    <property type="evidence" value="ECO:0007669"/>
    <property type="project" value="UniProtKB-ARBA"/>
</dbReference>
<evidence type="ECO:0000259" key="2">
    <source>
        <dbReference type="Pfam" id="PF02517"/>
    </source>
</evidence>
<keyword evidence="3" id="KW-0378">Hydrolase</keyword>
<dbReference type="GO" id="GO:0004175">
    <property type="term" value="F:endopeptidase activity"/>
    <property type="evidence" value="ECO:0007669"/>
    <property type="project" value="UniProtKB-ARBA"/>
</dbReference>
<evidence type="ECO:0000256" key="1">
    <source>
        <dbReference type="SAM" id="Phobius"/>
    </source>
</evidence>
<feature type="transmembrane region" description="Helical" evidence="1">
    <location>
        <begin position="146"/>
        <end position="163"/>
    </location>
</feature>
<keyword evidence="1" id="KW-1133">Transmembrane helix</keyword>
<dbReference type="PANTHER" id="PTHR43592:SF15">
    <property type="entry name" value="CAAX AMINO TERMINAL PROTEASE FAMILY PROTEIN"/>
    <property type="match status" value="1"/>
</dbReference>
<feature type="transmembrane region" description="Helical" evidence="1">
    <location>
        <begin position="99"/>
        <end position="117"/>
    </location>
</feature>
<comment type="caution">
    <text evidence="3">The sequence shown here is derived from an EMBL/GenBank/DDBJ whole genome shotgun (WGS) entry which is preliminary data.</text>
</comment>
<reference evidence="3 4" key="1">
    <citation type="journal article" date="2014" name="Arch. Microbiol.">
        <title>Bacillus mesophilum sp. nov., strain IITR-54T, a novel 4-chlorobiphenyl dechlorinating bacterium.</title>
        <authorList>
            <person name="Manickam N."/>
            <person name="Singh N.K."/>
            <person name="Bajaj A."/>
            <person name="Kumar R.M."/>
            <person name="Kaur G."/>
            <person name="Kaur N."/>
            <person name="Bala M."/>
            <person name="Kumar A."/>
            <person name="Mayilraj S."/>
        </authorList>
    </citation>
    <scope>NUCLEOTIDE SEQUENCE [LARGE SCALE GENOMIC DNA]</scope>
    <source>
        <strain evidence="3 4">IITR-54</strain>
    </source>
</reference>
<dbReference type="PANTHER" id="PTHR43592">
    <property type="entry name" value="CAAX AMINO TERMINAL PROTEASE"/>
    <property type="match status" value="1"/>
</dbReference>
<keyword evidence="4" id="KW-1185">Reference proteome</keyword>
<feature type="transmembrane region" description="Helical" evidence="1">
    <location>
        <begin position="169"/>
        <end position="189"/>
    </location>
</feature>
<dbReference type="AlphaFoldDB" id="A0A7V7RMU7"/>
<keyword evidence="1" id="KW-0472">Membrane</keyword>
<dbReference type="Pfam" id="PF02517">
    <property type="entry name" value="Rce1-like"/>
    <property type="match status" value="1"/>
</dbReference>
<evidence type="ECO:0000313" key="3">
    <source>
        <dbReference type="EMBL" id="KAB2333717.1"/>
    </source>
</evidence>
<keyword evidence="1" id="KW-0812">Transmembrane</keyword>
<keyword evidence="3" id="KW-0645">Protease</keyword>
<dbReference type="GO" id="GO:0008237">
    <property type="term" value="F:metallopeptidase activity"/>
    <property type="evidence" value="ECO:0007669"/>
    <property type="project" value="UniProtKB-KW"/>
</dbReference>
<dbReference type="EMBL" id="WBOT01000002">
    <property type="protein sequence ID" value="KAB2333717.1"/>
    <property type="molecule type" value="Genomic_DNA"/>
</dbReference>
<feature type="domain" description="CAAX prenyl protease 2/Lysostaphin resistance protein A-like" evidence="2">
    <location>
        <begin position="98"/>
        <end position="181"/>
    </location>
</feature>
<accession>A0A7V7RMU7</accession>
<organism evidence="3 4">
    <name type="scientific">Bacillus mesophilum</name>
    <dbReference type="NCBI Taxonomy" id="1071718"/>
    <lineage>
        <taxon>Bacteria</taxon>
        <taxon>Bacillati</taxon>
        <taxon>Bacillota</taxon>
        <taxon>Bacilli</taxon>
        <taxon>Bacillales</taxon>
        <taxon>Bacillaceae</taxon>
        <taxon>Bacillus</taxon>
    </lineage>
</organism>
<keyword evidence="3" id="KW-0482">Metalloprotease</keyword>
<feature type="transmembrane region" description="Helical" evidence="1">
    <location>
        <begin position="60"/>
        <end position="79"/>
    </location>
</feature>
<dbReference type="RefSeq" id="WP_151573112.1">
    <property type="nucleotide sequence ID" value="NZ_WBOT01000002.1"/>
</dbReference>
<name>A0A7V7RMU7_9BACI</name>
<proteinExistence type="predicted"/>
<dbReference type="InterPro" id="IPR003675">
    <property type="entry name" value="Rce1/LyrA-like_dom"/>
</dbReference>
<sequence>MNNRRSDLLEEISDRELVFHLYLTQVILLALSALLAWIFFDQYSEMFALFKWDIKEIVLIGGGAGILVVLFDTIMMKILPKSYYDDGGLNAKIFSKRPVWHIAVISLVVAISEEILFRGIIQTHFGLIISSAVFALIHFRYLFHWYLFLNIVALSFFIGYIYVITENLFVTIFMHFLIDFILGVIIKYGKNTNNSV</sequence>
<dbReference type="GO" id="GO:0006508">
    <property type="term" value="P:proteolysis"/>
    <property type="evidence" value="ECO:0007669"/>
    <property type="project" value="UniProtKB-KW"/>
</dbReference>
<gene>
    <name evidence="3" type="ORF">F7732_06410</name>
</gene>
<protein>
    <submittedName>
        <fullName evidence="3">CPBP family intramembrane metalloprotease</fullName>
    </submittedName>
</protein>